<keyword evidence="4 6" id="KW-0067">ATP-binding</keyword>
<evidence type="ECO:0000313" key="6">
    <source>
        <dbReference type="EMBL" id="QNM08958.1"/>
    </source>
</evidence>
<evidence type="ECO:0000313" key="7">
    <source>
        <dbReference type="Proteomes" id="UP000515860"/>
    </source>
</evidence>
<dbReference type="RefSeq" id="WP_118648487.1">
    <property type="nucleotide sequence ID" value="NZ_CP060635.1"/>
</dbReference>
<dbReference type="Pfam" id="PF00005">
    <property type="entry name" value="ABC_tran"/>
    <property type="match status" value="1"/>
</dbReference>
<dbReference type="InterPro" id="IPR003593">
    <property type="entry name" value="AAA+_ATPase"/>
</dbReference>
<dbReference type="AlphaFoldDB" id="A0A7G9GDS6"/>
<keyword evidence="3" id="KW-0547">Nucleotide-binding</keyword>
<accession>A0A7G9GDS6</accession>
<organism evidence="6 7">
    <name type="scientific">Wansuia hejianensis</name>
    <dbReference type="NCBI Taxonomy" id="2763667"/>
    <lineage>
        <taxon>Bacteria</taxon>
        <taxon>Bacillati</taxon>
        <taxon>Bacillota</taxon>
        <taxon>Clostridia</taxon>
        <taxon>Lachnospirales</taxon>
        <taxon>Lachnospiraceae</taxon>
        <taxon>Wansuia</taxon>
    </lineage>
</organism>
<gene>
    <name evidence="6" type="ORF">H9Q79_01250</name>
</gene>
<dbReference type="InterPro" id="IPR017871">
    <property type="entry name" value="ABC_transporter-like_CS"/>
</dbReference>
<comment type="similarity">
    <text evidence="1">Belongs to the ABC transporter superfamily.</text>
</comment>
<sequence length="320" mass="35822">MENERPMVEISHLCKRFQIGKKELSAVFDVTLTLAKGECLGIVGESGCGKSTLIRMIIGALRPTSGQVRVDGVDYWSLKRSEQKAFRRKIQMVFQEPISSFSPRMKIGSYLMEPRINYDRLSRKEAEREAEALLEMVGLPDTFMKRYPHELSGGQLQRVAIARALAVRPALLVCDEATGALDVSIQNQIVQLLVKLQREQEAACLFIGHDLALVSNVSQRIAVMYLGRIVEILKSESLERKAAHPYTQALLGAVLDVYCDQEAELPLLKGEPPSPLELPKGCAFADRCPRAHENCYEMRPELREIASGHFAACHRLSARM</sequence>
<evidence type="ECO:0000256" key="1">
    <source>
        <dbReference type="ARBA" id="ARBA00005417"/>
    </source>
</evidence>
<reference evidence="6 7" key="1">
    <citation type="submission" date="2020-08" db="EMBL/GenBank/DDBJ databases">
        <authorList>
            <person name="Liu C."/>
            <person name="Sun Q."/>
        </authorList>
    </citation>
    <scope>NUCLEOTIDE SEQUENCE [LARGE SCALE GENOMIC DNA]</scope>
    <source>
        <strain evidence="6 7">NSJ-29</strain>
    </source>
</reference>
<proteinExistence type="inferred from homology"/>
<dbReference type="InterPro" id="IPR013563">
    <property type="entry name" value="Oligopep_ABC_C"/>
</dbReference>
<evidence type="ECO:0000259" key="5">
    <source>
        <dbReference type="PROSITE" id="PS50893"/>
    </source>
</evidence>
<dbReference type="PANTHER" id="PTHR43776:SF8">
    <property type="entry name" value="ABC TRANSPORTER, ATP-BINDING PROTEIN"/>
    <property type="match status" value="1"/>
</dbReference>
<keyword evidence="7" id="KW-1185">Reference proteome</keyword>
<dbReference type="InterPro" id="IPR050319">
    <property type="entry name" value="ABC_transp_ATP-bind"/>
</dbReference>
<dbReference type="SMART" id="SM00382">
    <property type="entry name" value="AAA"/>
    <property type="match status" value="1"/>
</dbReference>
<dbReference type="KEGG" id="whj:H9Q79_01250"/>
<keyword evidence="2" id="KW-0813">Transport</keyword>
<dbReference type="GO" id="GO:0015833">
    <property type="term" value="P:peptide transport"/>
    <property type="evidence" value="ECO:0007669"/>
    <property type="project" value="InterPro"/>
</dbReference>
<dbReference type="GO" id="GO:0055085">
    <property type="term" value="P:transmembrane transport"/>
    <property type="evidence" value="ECO:0007669"/>
    <property type="project" value="UniProtKB-ARBA"/>
</dbReference>
<evidence type="ECO:0000256" key="3">
    <source>
        <dbReference type="ARBA" id="ARBA00022741"/>
    </source>
</evidence>
<dbReference type="CDD" id="cd03257">
    <property type="entry name" value="ABC_NikE_OppD_transporters"/>
    <property type="match status" value="1"/>
</dbReference>
<dbReference type="InterPro" id="IPR003439">
    <property type="entry name" value="ABC_transporter-like_ATP-bd"/>
</dbReference>
<name>A0A7G9GDS6_9FIRM</name>
<feature type="domain" description="ABC transporter" evidence="5">
    <location>
        <begin position="8"/>
        <end position="251"/>
    </location>
</feature>
<dbReference type="PROSITE" id="PS00211">
    <property type="entry name" value="ABC_TRANSPORTER_1"/>
    <property type="match status" value="1"/>
</dbReference>
<dbReference type="NCBIfam" id="TIGR01727">
    <property type="entry name" value="oligo_HPY"/>
    <property type="match status" value="1"/>
</dbReference>
<dbReference type="InterPro" id="IPR027417">
    <property type="entry name" value="P-loop_NTPase"/>
</dbReference>
<dbReference type="Gene3D" id="3.40.50.300">
    <property type="entry name" value="P-loop containing nucleotide triphosphate hydrolases"/>
    <property type="match status" value="1"/>
</dbReference>
<dbReference type="SUPFAM" id="SSF52540">
    <property type="entry name" value="P-loop containing nucleoside triphosphate hydrolases"/>
    <property type="match status" value="1"/>
</dbReference>
<dbReference type="PROSITE" id="PS50893">
    <property type="entry name" value="ABC_TRANSPORTER_2"/>
    <property type="match status" value="1"/>
</dbReference>
<dbReference type="EMBL" id="CP060635">
    <property type="protein sequence ID" value="QNM08958.1"/>
    <property type="molecule type" value="Genomic_DNA"/>
</dbReference>
<dbReference type="FunFam" id="3.40.50.300:FF:000016">
    <property type="entry name" value="Oligopeptide ABC transporter ATP-binding component"/>
    <property type="match status" value="1"/>
</dbReference>
<evidence type="ECO:0000256" key="2">
    <source>
        <dbReference type="ARBA" id="ARBA00022448"/>
    </source>
</evidence>
<dbReference type="Proteomes" id="UP000515860">
    <property type="component" value="Chromosome"/>
</dbReference>
<dbReference type="GO" id="GO:0016887">
    <property type="term" value="F:ATP hydrolysis activity"/>
    <property type="evidence" value="ECO:0007669"/>
    <property type="project" value="InterPro"/>
</dbReference>
<dbReference type="Pfam" id="PF08352">
    <property type="entry name" value="oligo_HPY"/>
    <property type="match status" value="1"/>
</dbReference>
<protein>
    <submittedName>
        <fullName evidence="6">ABC transporter ATP-binding protein</fullName>
    </submittedName>
</protein>
<dbReference type="GO" id="GO:0005524">
    <property type="term" value="F:ATP binding"/>
    <property type="evidence" value="ECO:0007669"/>
    <property type="project" value="UniProtKB-KW"/>
</dbReference>
<evidence type="ECO:0000256" key="4">
    <source>
        <dbReference type="ARBA" id="ARBA00022840"/>
    </source>
</evidence>
<dbReference type="PANTHER" id="PTHR43776">
    <property type="entry name" value="TRANSPORT ATP-BINDING PROTEIN"/>
    <property type="match status" value="1"/>
</dbReference>